<organism evidence="10 11">
    <name type="scientific">Deinococcus cavernae</name>
    <dbReference type="NCBI Taxonomy" id="2320857"/>
    <lineage>
        <taxon>Bacteria</taxon>
        <taxon>Thermotogati</taxon>
        <taxon>Deinococcota</taxon>
        <taxon>Deinococci</taxon>
        <taxon>Deinococcales</taxon>
        <taxon>Deinococcaceae</taxon>
        <taxon>Deinococcus</taxon>
    </lineage>
</organism>
<evidence type="ECO:0000256" key="4">
    <source>
        <dbReference type="ARBA" id="ARBA00022630"/>
    </source>
</evidence>
<gene>
    <name evidence="10" type="ORF">D3875_08100</name>
</gene>
<dbReference type="EMBL" id="QYUJ01000014">
    <property type="protein sequence ID" value="RJF71536.1"/>
    <property type="molecule type" value="Genomic_DNA"/>
</dbReference>
<comment type="caution">
    <text evidence="10">The sequence shown here is derived from an EMBL/GenBank/DDBJ whole genome shotgun (WGS) entry which is preliminary data.</text>
</comment>
<keyword evidence="3" id="KW-0216">Detoxification</keyword>
<keyword evidence="7 10" id="KW-0503">Monooxygenase</keyword>
<dbReference type="InterPro" id="IPR004136">
    <property type="entry name" value="NMO"/>
</dbReference>
<keyword evidence="6" id="KW-0560">Oxidoreductase</keyword>
<evidence type="ECO:0000313" key="10">
    <source>
        <dbReference type="EMBL" id="RJF71536.1"/>
    </source>
</evidence>
<keyword evidence="11" id="KW-1185">Reference proteome</keyword>
<dbReference type="InterPro" id="IPR013785">
    <property type="entry name" value="Aldolase_TIM"/>
</dbReference>
<dbReference type="PANTHER" id="PTHR42747:SF3">
    <property type="entry name" value="NITRONATE MONOOXYGENASE-RELATED"/>
    <property type="match status" value="1"/>
</dbReference>
<sequence length="336" mass="35031">MNLMERLGLRNPIVLAPMAGGVGTPALVAAVSNAGGLGSLGAAYLTPQQIVDAGREVRELTDRPFAINLFAPQALPELSETELALAIDELAPLHAALELPTPSLPAQAQEDFQEQLEAVLEARPAVFSFAFGPLPAARLEDVRRSGGLTLGTATSVPEALALEAGGVDAVVVQGSAAGGHRGGWMQDDLADTLELVWAARENTRLPLIAAGGLMTRQHVKNALEAGAGLAQCGTAFLRAHEAGTSAPYRQALAVADAGDTTLTTGFSGRPARGLKNLVTEQVRQPLPYPYQNALTRALRAAATRQGRPEFLSLWAGVGVWEGRDGSAMAILESLCP</sequence>
<comment type="similarity">
    <text evidence="2">Belongs to the nitronate monooxygenase family. NMO class I subfamily.</text>
</comment>
<comment type="cofactor">
    <cofactor evidence="1">
        <name>FMN</name>
        <dbReference type="ChEBI" id="CHEBI:58210"/>
    </cofactor>
</comment>
<comment type="catalytic activity">
    <reaction evidence="9">
        <text>3 propionate 3-nitronate + 3 O2 + H2O = 3 3-oxopropanoate + 2 nitrate + nitrite + H2O2 + 3 H(+)</text>
        <dbReference type="Rhea" id="RHEA:57332"/>
        <dbReference type="ChEBI" id="CHEBI:15377"/>
        <dbReference type="ChEBI" id="CHEBI:15378"/>
        <dbReference type="ChEBI" id="CHEBI:15379"/>
        <dbReference type="ChEBI" id="CHEBI:16240"/>
        <dbReference type="ChEBI" id="CHEBI:16301"/>
        <dbReference type="ChEBI" id="CHEBI:17632"/>
        <dbReference type="ChEBI" id="CHEBI:33190"/>
        <dbReference type="ChEBI" id="CHEBI:136067"/>
    </reaction>
</comment>
<evidence type="ECO:0000313" key="11">
    <source>
        <dbReference type="Proteomes" id="UP000286287"/>
    </source>
</evidence>
<evidence type="ECO:0000256" key="9">
    <source>
        <dbReference type="ARBA" id="ARBA00049401"/>
    </source>
</evidence>
<evidence type="ECO:0000256" key="8">
    <source>
        <dbReference type="ARBA" id="ARBA00031155"/>
    </source>
</evidence>
<accession>A0A418V605</accession>
<dbReference type="Proteomes" id="UP000286287">
    <property type="component" value="Unassembled WGS sequence"/>
</dbReference>
<evidence type="ECO:0000256" key="2">
    <source>
        <dbReference type="ARBA" id="ARBA00009881"/>
    </source>
</evidence>
<dbReference type="Gene3D" id="3.20.20.70">
    <property type="entry name" value="Aldolase class I"/>
    <property type="match status" value="1"/>
</dbReference>
<keyword evidence="5" id="KW-0288">FMN</keyword>
<dbReference type="CDD" id="cd04730">
    <property type="entry name" value="NPD_like"/>
    <property type="match status" value="1"/>
</dbReference>
<dbReference type="AlphaFoldDB" id="A0A418V605"/>
<dbReference type="GO" id="GO:0009636">
    <property type="term" value="P:response to toxic substance"/>
    <property type="evidence" value="ECO:0007669"/>
    <property type="project" value="UniProtKB-KW"/>
</dbReference>
<dbReference type="OrthoDB" id="9778912at2"/>
<evidence type="ECO:0000256" key="6">
    <source>
        <dbReference type="ARBA" id="ARBA00023002"/>
    </source>
</evidence>
<dbReference type="GO" id="GO:0018580">
    <property type="term" value="F:nitronate monooxygenase activity"/>
    <property type="evidence" value="ECO:0007669"/>
    <property type="project" value="InterPro"/>
</dbReference>
<name>A0A418V605_9DEIO</name>
<evidence type="ECO:0000256" key="5">
    <source>
        <dbReference type="ARBA" id="ARBA00022643"/>
    </source>
</evidence>
<keyword evidence="4" id="KW-0285">Flavoprotein</keyword>
<evidence type="ECO:0000256" key="3">
    <source>
        <dbReference type="ARBA" id="ARBA00022575"/>
    </source>
</evidence>
<dbReference type="RefSeq" id="WP_119762811.1">
    <property type="nucleotide sequence ID" value="NZ_QYUJ01000014.1"/>
</dbReference>
<dbReference type="SUPFAM" id="SSF51412">
    <property type="entry name" value="Inosine monophosphate dehydrogenase (IMPDH)"/>
    <property type="match status" value="1"/>
</dbReference>
<evidence type="ECO:0000256" key="1">
    <source>
        <dbReference type="ARBA" id="ARBA00001917"/>
    </source>
</evidence>
<proteinExistence type="inferred from homology"/>
<dbReference type="Pfam" id="PF03060">
    <property type="entry name" value="NMO"/>
    <property type="match status" value="1"/>
</dbReference>
<protein>
    <recommendedName>
        <fullName evidence="8">Propionate 3-nitronate monooxygenase</fullName>
    </recommendedName>
</protein>
<dbReference type="PANTHER" id="PTHR42747">
    <property type="entry name" value="NITRONATE MONOOXYGENASE-RELATED"/>
    <property type="match status" value="1"/>
</dbReference>
<reference evidence="10 11" key="1">
    <citation type="submission" date="2018-09" db="EMBL/GenBank/DDBJ databases">
        <authorList>
            <person name="Zhu H."/>
        </authorList>
    </citation>
    <scope>NUCLEOTIDE SEQUENCE [LARGE SCALE GENOMIC DNA]</scope>
    <source>
        <strain evidence="10 11">K2S05-167</strain>
    </source>
</reference>
<evidence type="ECO:0000256" key="7">
    <source>
        <dbReference type="ARBA" id="ARBA00023033"/>
    </source>
</evidence>